<protein>
    <submittedName>
        <fullName evidence="6">HIG1 domain family member 1A, mitochondrial-like</fullName>
    </submittedName>
</protein>
<keyword evidence="5" id="KW-0472">Membrane</keyword>
<dbReference type="InterPro" id="IPR007667">
    <property type="entry name" value="Hypoxia_induced_domain"/>
</dbReference>
<evidence type="ECO:0000256" key="1">
    <source>
        <dbReference type="ARBA" id="ARBA00004325"/>
    </source>
</evidence>
<reference evidence="6" key="1">
    <citation type="submission" date="2020-04" db="EMBL/GenBank/DDBJ databases">
        <authorList>
            <person name="Alioto T."/>
            <person name="Alioto T."/>
            <person name="Gomez Garrido J."/>
        </authorList>
    </citation>
    <scope>NUCLEOTIDE SEQUENCE</scope>
    <source>
        <strain evidence="6">A484AB</strain>
    </source>
</reference>
<dbReference type="AlphaFoldDB" id="A0A7D9EQR9"/>
<dbReference type="Gene3D" id="6.10.140.1320">
    <property type="match status" value="1"/>
</dbReference>
<dbReference type="Pfam" id="PF04588">
    <property type="entry name" value="HIG_1_N"/>
    <property type="match status" value="1"/>
</dbReference>
<dbReference type="PROSITE" id="PS51503">
    <property type="entry name" value="HIG1"/>
    <property type="match status" value="1"/>
</dbReference>
<keyword evidence="4" id="KW-0496">Mitochondrion</keyword>
<evidence type="ECO:0000256" key="5">
    <source>
        <dbReference type="ARBA" id="ARBA00023136"/>
    </source>
</evidence>
<dbReference type="InterPro" id="IPR050355">
    <property type="entry name" value="RCF1"/>
</dbReference>
<proteinExistence type="predicted"/>
<comment type="caution">
    <text evidence="6">The sequence shown here is derived from an EMBL/GenBank/DDBJ whole genome shotgun (WGS) entry which is preliminary data.</text>
</comment>
<comment type="subcellular location">
    <subcellularLocation>
        <location evidence="1">Mitochondrion membrane</location>
    </subcellularLocation>
</comment>
<dbReference type="GO" id="GO:0097250">
    <property type="term" value="P:mitochondrial respirasome assembly"/>
    <property type="evidence" value="ECO:0007669"/>
    <property type="project" value="TreeGrafter"/>
</dbReference>
<evidence type="ECO:0000313" key="6">
    <source>
        <dbReference type="EMBL" id="CAB4013561.1"/>
    </source>
</evidence>
<sequence>MSARKAPSAAEVAEFTSPAVNESETDKLLRKSRDQPFVPLGILGTIGALAYGAYAYKNRGPMSTSRYLMRLRVIAQSMVVGAIMVGVGYTAIKEKQESKHN</sequence>
<dbReference type="GO" id="GO:0031966">
    <property type="term" value="C:mitochondrial membrane"/>
    <property type="evidence" value="ECO:0007669"/>
    <property type="project" value="UniProtKB-SubCell"/>
</dbReference>
<dbReference type="PANTHER" id="PTHR12297">
    <property type="entry name" value="HYPOXIA-INDUCBILE GENE 1 HIG1 -RELATED"/>
    <property type="match status" value="1"/>
</dbReference>
<organism evidence="6 7">
    <name type="scientific">Paramuricea clavata</name>
    <name type="common">Red gorgonian</name>
    <name type="synonym">Violescent sea-whip</name>
    <dbReference type="NCBI Taxonomy" id="317549"/>
    <lineage>
        <taxon>Eukaryota</taxon>
        <taxon>Metazoa</taxon>
        <taxon>Cnidaria</taxon>
        <taxon>Anthozoa</taxon>
        <taxon>Octocorallia</taxon>
        <taxon>Malacalcyonacea</taxon>
        <taxon>Plexauridae</taxon>
        <taxon>Paramuricea</taxon>
    </lineage>
</organism>
<gene>
    <name evidence="6" type="ORF">PACLA_8A064905</name>
</gene>
<evidence type="ECO:0000256" key="3">
    <source>
        <dbReference type="ARBA" id="ARBA00022989"/>
    </source>
</evidence>
<keyword evidence="7" id="KW-1185">Reference proteome</keyword>
<name>A0A7D9EQR9_PARCT</name>
<dbReference type="OrthoDB" id="10003563at2759"/>
<accession>A0A7D9EQR9</accession>
<keyword evidence="2" id="KW-0812">Transmembrane</keyword>
<keyword evidence="3" id="KW-1133">Transmembrane helix</keyword>
<evidence type="ECO:0000256" key="2">
    <source>
        <dbReference type="ARBA" id="ARBA00022692"/>
    </source>
</evidence>
<dbReference type="PANTHER" id="PTHR12297:SF3">
    <property type="entry name" value="HIG1 DOMAIN FAMILY MEMBER 1A"/>
    <property type="match status" value="1"/>
</dbReference>
<evidence type="ECO:0000256" key="4">
    <source>
        <dbReference type="ARBA" id="ARBA00023128"/>
    </source>
</evidence>
<evidence type="ECO:0000313" key="7">
    <source>
        <dbReference type="Proteomes" id="UP001152795"/>
    </source>
</evidence>
<dbReference type="Proteomes" id="UP001152795">
    <property type="component" value="Unassembled WGS sequence"/>
</dbReference>
<dbReference type="EMBL" id="CACRXK020007926">
    <property type="protein sequence ID" value="CAB4013561.1"/>
    <property type="molecule type" value="Genomic_DNA"/>
</dbReference>